<accession>A0A428NK75</accession>
<dbReference type="OrthoDB" id="5322539at2759"/>
<keyword evidence="2" id="KW-1133">Transmembrane helix</keyword>
<feature type="transmembrane region" description="Helical" evidence="2">
    <location>
        <begin position="735"/>
        <end position="754"/>
    </location>
</feature>
<feature type="compositionally biased region" description="Low complexity" evidence="1">
    <location>
        <begin position="103"/>
        <end position="116"/>
    </location>
</feature>
<dbReference type="PANTHER" id="PTHR35041:SF3">
    <property type="entry name" value="FORMYLMETHIONINE DEFORMYLASE-LIKE PROTEIN"/>
    <property type="match status" value="1"/>
</dbReference>
<dbReference type="EMBL" id="NKCI01000435">
    <property type="protein sequence ID" value="RSL41208.1"/>
    <property type="molecule type" value="Genomic_DNA"/>
</dbReference>
<keyword evidence="4" id="KW-1185">Reference proteome</keyword>
<dbReference type="PANTHER" id="PTHR35041">
    <property type="entry name" value="MEDIATOR OF RNA POLYMERASE II TRANSCRIPTION SUBUNIT 1"/>
    <property type="match status" value="1"/>
</dbReference>
<feature type="transmembrane region" description="Helical" evidence="2">
    <location>
        <begin position="298"/>
        <end position="321"/>
    </location>
</feature>
<dbReference type="Proteomes" id="UP000288168">
    <property type="component" value="Unassembled WGS sequence"/>
</dbReference>
<keyword evidence="2" id="KW-0812">Transmembrane</keyword>
<protein>
    <submittedName>
        <fullName evidence="3">Uncharacterized protein</fullName>
    </submittedName>
</protein>
<dbReference type="AlphaFoldDB" id="A0A428NK75"/>
<proteinExistence type="predicted"/>
<feature type="transmembrane region" description="Helical" evidence="2">
    <location>
        <begin position="233"/>
        <end position="254"/>
    </location>
</feature>
<evidence type="ECO:0000313" key="4">
    <source>
        <dbReference type="Proteomes" id="UP000288168"/>
    </source>
</evidence>
<evidence type="ECO:0000313" key="3">
    <source>
        <dbReference type="EMBL" id="RSL41208.1"/>
    </source>
</evidence>
<feature type="compositionally biased region" description="Low complexity" evidence="1">
    <location>
        <begin position="40"/>
        <end position="52"/>
    </location>
</feature>
<name>A0A428NK75_9HYPO</name>
<feature type="region of interest" description="Disordered" evidence="1">
    <location>
        <begin position="1"/>
        <end position="173"/>
    </location>
</feature>
<feature type="transmembrane region" description="Helical" evidence="2">
    <location>
        <begin position="200"/>
        <end position="221"/>
    </location>
</feature>
<feature type="compositionally biased region" description="Polar residues" evidence="1">
    <location>
        <begin position="23"/>
        <end position="34"/>
    </location>
</feature>
<evidence type="ECO:0000256" key="1">
    <source>
        <dbReference type="SAM" id="MobiDB-lite"/>
    </source>
</evidence>
<reference evidence="3 4" key="1">
    <citation type="submission" date="2017-06" db="EMBL/GenBank/DDBJ databases">
        <title>Comparative genomic analysis of Ambrosia Fusariam Clade fungi.</title>
        <authorList>
            <person name="Stajich J.E."/>
            <person name="Carrillo J."/>
            <person name="Kijimoto T."/>
            <person name="Eskalen A."/>
            <person name="O'Donnell K."/>
            <person name="Kasson M."/>
        </authorList>
    </citation>
    <scope>NUCLEOTIDE SEQUENCE [LARGE SCALE GENOMIC DNA]</scope>
    <source>
        <strain evidence="3 4">NRRL62584</strain>
    </source>
</reference>
<comment type="caution">
    <text evidence="3">The sequence shown here is derived from an EMBL/GenBank/DDBJ whole genome shotgun (WGS) entry which is preliminary data.</text>
</comment>
<dbReference type="STRING" id="1325734.A0A428NK75"/>
<feature type="compositionally biased region" description="Basic and acidic residues" evidence="1">
    <location>
        <begin position="141"/>
        <end position="153"/>
    </location>
</feature>
<organism evidence="3 4">
    <name type="scientific">Fusarium duplospermum</name>
    <dbReference type="NCBI Taxonomy" id="1325734"/>
    <lineage>
        <taxon>Eukaryota</taxon>
        <taxon>Fungi</taxon>
        <taxon>Dikarya</taxon>
        <taxon>Ascomycota</taxon>
        <taxon>Pezizomycotina</taxon>
        <taxon>Sordariomycetes</taxon>
        <taxon>Hypocreomycetidae</taxon>
        <taxon>Hypocreales</taxon>
        <taxon>Nectriaceae</taxon>
        <taxon>Fusarium</taxon>
        <taxon>Fusarium solani species complex</taxon>
    </lineage>
</organism>
<keyword evidence="2" id="KW-0472">Membrane</keyword>
<sequence length="817" mass="91680">MAGEPPSDRQEQAFSYQAYPLQTFPQQSYTTQDYPPQDFSQQGYSQQGYSQQDVSTHPVSQQAYQPQAYPPQSFSPQSNSPRPGQAVSPQTYPAQPYPGHAHPPQAVSPQAVSPQSPTTPPQPFEAISHQHGPWVDPLSPDLRDSHGFDRNNDNQRGLIGNTPVLVDDPKSPNMGVFRRSTTTAPPESTSWWFRILKSKWSMIACLVIGVVGALGHHFLYYHLHGRLATNQQWWLRLGQLISFIAKANFVVAAIMAHQQIAWRAVGQKGFSVEAVDSLFGSAHNVMELFNREAWVKSWFVMFLALYMWASPFVVIFTSATLDVVLHQKEESLLCPSVRTLNFEGEVKESYDTPKKADGEVMTGRSLSSYNVTGKGGNLAKETDKYDIFEYFTSPSPTFERIASGVFSSGKLIQRKEVSEEICGKGWDCSTEIQFIGPGYKCEELAKGAKSKPKQFSNSFRPENFTTDLFVPNGDYTYLSDVFRGEYVTQQMANLATGGLPQKPDKPPFPENLGAIRTEPVIWVGYSAVKDLSVPHARNKSAKGWTTEYEPTIFACEHWEVNYTVKLDFTDGVQTYKVLNRDYKNKIIDTVFEKEGEKPTDKTLDKNVITPASNYVRPRRDYPRYRVIAAYHSIGLLFRRQLQGNVKLQDTSPTADGGITKTTLLGKLESLLLPNFHDEIRRTYEDLLISLLSEGQLLAVAWAANPSKLSGTKAGGEDTGYECIRRRVATYFDYEWRVLVAVYSVSFVIATIGVYHGISAMRSDGTNTQREMTFSSIAGATKRVSVDENEKRETRIRCFPVGEHSGGRQYEFRAELQG</sequence>
<gene>
    <name evidence="3" type="ORF">CEP54_015891</name>
</gene>
<feature type="compositionally biased region" description="Basic and acidic residues" evidence="1">
    <location>
        <begin position="1"/>
        <end position="11"/>
    </location>
</feature>
<evidence type="ECO:0000256" key="2">
    <source>
        <dbReference type="SAM" id="Phobius"/>
    </source>
</evidence>
<feature type="compositionally biased region" description="Low complexity" evidence="1">
    <location>
        <begin position="60"/>
        <end position="83"/>
    </location>
</feature>